<accession>A0A0L9UGL8</accession>
<name>A0A0L9UGL8_PHAAN</name>
<organism evidence="1 2">
    <name type="scientific">Phaseolus angularis</name>
    <name type="common">Azuki bean</name>
    <name type="synonym">Vigna angularis</name>
    <dbReference type="NCBI Taxonomy" id="3914"/>
    <lineage>
        <taxon>Eukaryota</taxon>
        <taxon>Viridiplantae</taxon>
        <taxon>Streptophyta</taxon>
        <taxon>Embryophyta</taxon>
        <taxon>Tracheophyta</taxon>
        <taxon>Spermatophyta</taxon>
        <taxon>Magnoliopsida</taxon>
        <taxon>eudicotyledons</taxon>
        <taxon>Gunneridae</taxon>
        <taxon>Pentapetalae</taxon>
        <taxon>rosids</taxon>
        <taxon>fabids</taxon>
        <taxon>Fabales</taxon>
        <taxon>Fabaceae</taxon>
        <taxon>Papilionoideae</taxon>
        <taxon>50 kb inversion clade</taxon>
        <taxon>NPAAA clade</taxon>
        <taxon>indigoferoid/millettioid clade</taxon>
        <taxon>Phaseoleae</taxon>
        <taxon>Vigna</taxon>
    </lineage>
</organism>
<evidence type="ECO:0000313" key="2">
    <source>
        <dbReference type="Proteomes" id="UP000053144"/>
    </source>
</evidence>
<dbReference type="Gramene" id="KOM41707">
    <property type="protein sequence ID" value="KOM41707"/>
    <property type="gene ID" value="LR48_Vigan04g190500"/>
</dbReference>
<evidence type="ECO:0000313" key="1">
    <source>
        <dbReference type="EMBL" id="KOM41707.1"/>
    </source>
</evidence>
<protein>
    <submittedName>
        <fullName evidence="1">Uncharacterized protein</fullName>
    </submittedName>
</protein>
<dbReference type="Proteomes" id="UP000053144">
    <property type="component" value="Chromosome 4"/>
</dbReference>
<proteinExistence type="predicted"/>
<dbReference type="AlphaFoldDB" id="A0A0L9UGL8"/>
<dbReference type="EMBL" id="CM003374">
    <property type="protein sequence ID" value="KOM41707.1"/>
    <property type="molecule type" value="Genomic_DNA"/>
</dbReference>
<reference evidence="2" key="1">
    <citation type="journal article" date="2015" name="Proc. Natl. Acad. Sci. U.S.A.">
        <title>Genome sequencing of adzuki bean (Vigna angularis) provides insight into high starch and low fat accumulation and domestication.</title>
        <authorList>
            <person name="Yang K."/>
            <person name="Tian Z."/>
            <person name="Chen C."/>
            <person name="Luo L."/>
            <person name="Zhao B."/>
            <person name="Wang Z."/>
            <person name="Yu L."/>
            <person name="Li Y."/>
            <person name="Sun Y."/>
            <person name="Li W."/>
            <person name="Chen Y."/>
            <person name="Li Y."/>
            <person name="Zhang Y."/>
            <person name="Ai D."/>
            <person name="Zhao J."/>
            <person name="Shang C."/>
            <person name="Ma Y."/>
            <person name="Wu B."/>
            <person name="Wang M."/>
            <person name="Gao L."/>
            <person name="Sun D."/>
            <person name="Zhang P."/>
            <person name="Guo F."/>
            <person name="Wang W."/>
            <person name="Li Y."/>
            <person name="Wang J."/>
            <person name="Varshney R.K."/>
            <person name="Wang J."/>
            <person name="Ling H.Q."/>
            <person name="Wan P."/>
        </authorList>
    </citation>
    <scope>NUCLEOTIDE SEQUENCE</scope>
    <source>
        <strain evidence="2">cv. Jingnong 6</strain>
    </source>
</reference>
<gene>
    <name evidence="1" type="ORF">LR48_Vigan04g190500</name>
</gene>
<sequence>MVLLREAMTRLREASFLSLGLVEFLLSRGAARRFGWMILISCFAGSDSGRNPLPLLRLRLGPGSEWLWVVAANGAAIEVARSGAVAATEAERTSEEKKQKSSRVQDSPARVMTWCPSIRNVETFKTNRSVSGLSRVLHRVGYRGNGVVSWVVQLQVKFQSDSVVDGRNSMDLKGRLPGGALCYGRNSMIFTERIQGGALSV</sequence>